<name>A0A2V1IR42_9BACT</name>
<keyword evidence="3" id="KW-1185">Reference proteome</keyword>
<feature type="transmembrane region" description="Helical" evidence="1">
    <location>
        <begin position="38"/>
        <end position="60"/>
    </location>
</feature>
<keyword evidence="1" id="KW-0812">Transmembrane</keyword>
<reference evidence="3" key="1">
    <citation type="submission" date="2018-02" db="EMBL/GenBank/DDBJ databases">
        <authorList>
            <person name="Clavel T."/>
            <person name="Strowig T."/>
        </authorList>
    </citation>
    <scope>NUCLEOTIDE SEQUENCE [LARGE SCALE GENOMIC DNA]</scope>
    <source>
        <strain evidence="3">DSM 100764</strain>
    </source>
</reference>
<organism evidence="2 3">
    <name type="scientific">Paramuribaculum intestinale</name>
    <dbReference type="NCBI Taxonomy" id="2094151"/>
    <lineage>
        <taxon>Bacteria</taxon>
        <taxon>Pseudomonadati</taxon>
        <taxon>Bacteroidota</taxon>
        <taxon>Bacteroidia</taxon>
        <taxon>Bacteroidales</taxon>
        <taxon>Muribaculaceae</taxon>
        <taxon>Paramuribaculum</taxon>
    </lineage>
</organism>
<accession>A0A2V1IR42</accession>
<evidence type="ECO:0000313" key="3">
    <source>
        <dbReference type="Proteomes" id="UP000244925"/>
    </source>
</evidence>
<dbReference type="RefSeq" id="WP_107036264.1">
    <property type="nucleotide sequence ID" value="NZ_CAOLHR010000002.1"/>
</dbReference>
<evidence type="ECO:0000256" key="1">
    <source>
        <dbReference type="SAM" id="Phobius"/>
    </source>
</evidence>
<dbReference type="AlphaFoldDB" id="A0A2V1IR42"/>
<dbReference type="GeneID" id="93424386"/>
<keyword evidence="1" id="KW-0472">Membrane</keyword>
<dbReference type="Proteomes" id="UP000244925">
    <property type="component" value="Unassembled WGS sequence"/>
</dbReference>
<dbReference type="EMBL" id="PUBV01000016">
    <property type="protein sequence ID" value="PWB07046.1"/>
    <property type="molecule type" value="Genomic_DNA"/>
</dbReference>
<gene>
    <name evidence="2" type="ORF">C5O25_08240</name>
</gene>
<protein>
    <submittedName>
        <fullName evidence="2">Uncharacterized protein</fullName>
    </submittedName>
</protein>
<comment type="caution">
    <text evidence="2">The sequence shown here is derived from an EMBL/GenBank/DDBJ whole genome shotgun (WGS) entry which is preliminary data.</text>
</comment>
<sequence>MTFNELNCKLMKAHVLMGVGTGIGAALAEAYGLRSPLIIGVLTGLLFSMHAYRPCVKVLIAEYKRLKSKQEQEDEKKDIS</sequence>
<evidence type="ECO:0000313" key="2">
    <source>
        <dbReference type="EMBL" id="PWB07046.1"/>
    </source>
</evidence>
<keyword evidence="1" id="KW-1133">Transmembrane helix</keyword>
<proteinExistence type="predicted"/>